<dbReference type="SUPFAM" id="SSF54160">
    <property type="entry name" value="Chromo domain-like"/>
    <property type="match status" value="1"/>
</dbReference>
<evidence type="ECO:0000256" key="2">
    <source>
        <dbReference type="ARBA" id="ARBA00022763"/>
    </source>
</evidence>
<evidence type="ECO:0000256" key="4">
    <source>
        <dbReference type="ARBA" id="ARBA00022990"/>
    </source>
</evidence>
<dbReference type="GO" id="GO:0006310">
    <property type="term" value="P:DNA recombination"/>
    <property type="evidence" value="ECO:0007669"/>
    <property type="project" value="UniProtKB-KW"/>
</dbReference>
<dbReference type="SMART" id="SM00298">
    <property type="entry name" value="CHROMO"/>
    <property type="match status" value="1"/>
</dbReference>
<evidence type="ECO:0000313" key="14">
    <source>
        <dbReference type="RefSeq" id="XP_011497855.1"/>
    </source>
</evidence>
<dbReference type="CDD" id="cd18983">
    <property type="entry name" value="CBD_MSL3_like"/>
    <property type="match status" value="1"/>
</dbReference>
<reference evidence="14" key="1">
    <citation type="submission" date="2025-08" db="UniProtKB">
        <authorList>
            <consortium name="RefSeq"/>
        </authorList>
    </citation>
    <scope>IDENTIFICATION</scope>
</reference>
<dbReference type="InterPro" id="IPR016197">
    <property type="entry name" value="Chromo-like_dom_sf"/>
</dbReference>
<dbReference type="InterPro" id="IPR000953">
    <property type="entry name" value="Chromo/chromo_shadow_dom"/>
</dbReference>
<dbReference type="GO" id="GO:0035267">
    <property type="term" value="C:NuA4 histone acetyltransferase complex"/>
    <property type="evidence" value="ECO:0007669"/>
    <property type="project" value="TreeGrafter"/>
</dbReference>
<dbReference type="GO" id="GO:0006325">
    <property type="term" value="P:chromatin organization"/>
    <property type="evidence" value="ECO:0007669"/>
    <property type="project" value="UniProtKB-KW"/>
</dbReference>
<keyword evidence="13" id="KW-1185">Reference proteome</keyword>
<feature type="domain" description="Chromo" evidence="12">
    <location>
        <begin position="11"/>
        <end position="80"/>
    </location>
</feature>
<keyword evidence="8" id="KW-0234">DNA repair</keyword>
<evidence type="ECO:0000256" key="8">
    <source>
        <dbReference type="ARBA" id="ARBA00023204"/>
    </source>
</evidence>
<dbReference type="RefSeq" id="XP_011497855.1">
    <property type="nucleotide sequence ID" value="XM_011499553.1"/>
</dbReference>
<dbReference type="Pfam" id="PF05712">
    <property type="entry name" value="MRG"/>
    <property type="match status" value="1"/>
</dbReference>
<keyword evidence="2" id="KW-0227">DNA damage</keyword>
<dbReference type="GO" id="GO:0006281">
    <property type="term" value="P:DNA repair"/>
    <property type="evidence" value="ECO:0007669"/>
    <property type="project" value="UniProtKB-KW"/>
</dbReference>
<feature type="compositionally biased region" description="Basic and acidic residues" evidence="11">
    <location>
        <begin position="103"/>
        <end position="115"/>
    </location>
</feature>
<dbReference type="InterPro" id="IPR026541">
    <property type="entry name" value="MRG_dom"/>
</dbReference>
<dbReference type="PANTHER" id="PTHR10880:SF48">
    <property type="entry name" value="MORTALITY FACTOR 4 LIKE 2"/>
    <property type="match status" value="1"/>
</dbReference>
<evidence type="ECO:0000256" key="11">
    <source>
        <dbReference type="SAM" id="MobiDB-lite"/>
    </source>
</evidence>
<evidence type="ECO:0000256" key="3">
    <source>
        <dbReference type="ARBA" id="ARBA00022853"/>
    </source>
</evidence>
<evidence type="ECO:0000313" key="13">
    <source>
        <dbReference type="Proteomes" id="UP000695007"/>
    </source>
</evidence>
<keyword evidence="7" id="KW-0233">DNA recombination</keyword>
<evidence type="ECO:0000256" key="5">
    <source>
        <dbReference type="ARBA" id="ARBA00023015"/>
    </source>
</evidence>
<name>A0AAJ6YGX2_9HYME</name>
<dbReference type="AlphaFoldDB" id="A0AAJ6YGX2"/>
<dbReference type="Gene3D" id="1.10.274.30">
    <property type="entry name" value="MRG domain"/>
    <property type="match status" value="1"/>
</dbReference>
<dbReference type="GO" id="GO:0005634">
    <property type="term" value="C:nucleus"/>
    <property type="evidence" value="ECO:0007669"/>
    <property type="project" value="UniProtKB-SubCell"/>
</dbReference>
<proteinExistence type="predicted"/>
<evidence type="ECO:0000256" key="7">
    <source>
        <dbReference type="ARBA" id="ARBA00023172"/>
    </source>
</evidence>
<accession>A0AAJ6YGX2</accession>
<keyword evidence="3" id="KW-0156">Chromatin regulator</keyword>
<dbReference type="Gene3D" id="2.30.30.140">
    <property type="match status" value="1"/>
</dbReference>
<feature type="region of interest" description="Disordered" evidence="11">
    <location>
        <begin position="86"/>
        <end position="161"/>
    </location>
</feature>
<dbReference type="GeneID" id="105362191"/>
<sequence length="341" mass="39514">MHEMPGTPSCKFQEGERVLCFHGPLIYEAKCLKTNITKEKQVKYLIHYAGWNKNWDEWVPESRVLKYNEINVQRQKDVQRAHAAQQIAQKGKKSSALSKVSLKNREIGKDKDSESRSSTPTLTNERLSNRYQKNGGSVTPTSNDSSSEGPRRKRSRIDPTVETEEQFLSKVEIKVKIPDELKPWLVDDWDAISRQRKLVILPARHTVDKILDDYTKFKTSSKTNTPNKEVALSEVTRGLREYFNVMLGTQLLYRWERQQYGDIMNEKVNTPASQIYGAFHLLRLFVKLGSMLSYTPLDEKSIQLLLAHIHDFLRYMHKNSSDYFSLQDFGAAPPEYHRKCS</sequence>
<keyword evidence="5" id="KW-0805">Transcription regulation</keyword>
<dbReference type="GO" id="GO:0006355">
    <property type="term" value="P:regulation of DNA-templated transcription"/>
    <property type="evidence" value="ECO:0007669"/>
    <property type="project" value="InterPro"/>
</dbReference>
<feature type="compositionally biased region" description="Polar residues" evidence="11">
    <location>
        <begin position="116"/>
        <end position="148"/>
    </location>
</feature>
<dbReference type="PANTHER" id="PTHR10880">
    <property type="entry name" value="MORTALITY FACTOR 4-LIKE PROTEIN"/>
    <property type="match status" value="1"/>
</dbReference>
<dbReference type="InterPro" id="IPR053820">
    <property type="entry name" value="MSL3_chromo-like"/>
</dbReference>
<dbReference type="PROSITE" id="PS51640">
    <property type="entry name" value="MRG"/>
    <property type="match status" value="1"/>
</dbReference>
<dbReference type="KEGG" id="csol:105362191"/>
<dbReference type="InterPro" id="IPR008676">
    <property type="entry name" value="MRG"/>
</dbReference>
<comment type="subcellular location">
    <subcellularLocation>
        <location evidence="1">Nucleus</location>
    </subcellularLocation>
</comment>
<organism evidence="13 14">
    <name type="scientific">Ceratosolen solmsi marchali</name>
    <dbReference type="NCBI Taxonomy" id="326594"/>
    <lineage>
        <taxon>Eukaryota</taxon>
        <taxon>Metazoa</taxon>
        <taxon>Ecdysozoa</taxon>
        <taxon>Arthropoda</taxon>
        <taxon>Hexapoda</taxon>
        <taxon>Insecta</taxon>
        <taxon>Pterygota</taxon>
        <taxon>Neoptera</taxon>
        <taxon>Endopterygota</taxon>
        <taxon>Hymenoptera</taxon>
        <taxon>Apocrita</taxon>
        <taxon>Proctotrupomorpha</taxon>
        <taxon>Chalcidoidea</taxon>
        <taxon>Agaonidae</taxon>
        <taxon>Agaoninae</taxon>
        <taxon>Ceratosolen</taxon>
    </lineage>
</organism>
<dbReference type="PIRSF" id="PIRSF038133">
    <property type="entry name" value="HAT_Nua4_EAF3/MRG15"/>
    <property type="match status" value="1"/>
</dbReference>
<evidence type="ECO:0000256" key="1">
    <source>
        <dbReference type="ARBA" id="ARBA00004123"/>
    </source>
</evidence>
<dbReference type="Proteomes" id="UP000695007">
    <property type="component" value="Unplaced"/>
</dbReference>
<dbReference type="FunFam" id="1.10.274.30:FF:000001">
    <property type="entry name" value="Mortality factor 4-like protein 1"/>
    <property type="match status" value="1"/>
</dbReference>
<keyword evidence="6" id="KW-0804">Transcription</keyword>
<dbReference type="InterPro" id="IPR038217">
    <property type="entry name" value="MRG_C_sf"/>
</dbReference>
<keyword evidence="9" id="KW-0539">Nucleus</keyword>
<dbReference type="CTD" id="41850"/>
<protein>
    <recommendedName>
        <fullName evidence="10">Mortality factor 4-like protein 1</fullName>
    </recommendedName>
</protein>
<evidence type="ECO:0000256" key="6">
    <source>
        <dbReference type="ARBA" id="ARBA00023163"/>
    </source>
</evidence>
<evidence type="ECO:0000256" key="9">
    <source>
        <dbReference type="ARBA" id="ARBA00023242"/>
    </source>
</evidence>
<dbReference type="Pfam" id="PF22732">
    <property type="entry name" value="MSL3_chromo-like"/>
    <property type="match status" value="1"/>
</dbReference>
<dbReference type="FunFam" id="2.30.30.140:FF:000024">
    <property type="entry name" value="Mortality factor 4-like protein 1"/>
    <property type="match status" value="1"/>
</dbReference>
<keyword evidence="4" id="KW-0007">Acetylation</keyword>
<evidence type="ECO:0000256" key="10">
    <source>
        <dbReference type="ARBA" id="ARBA00071326"/>
    </source>
</evidence>
<gene>
    <name evidence="14" type="primary">LOC105362191</name>
</gene>
<evidence type="ECO:0000259" key="12">
    <source>
        <dbReference type="SMART" id="SM00298"/>
    </source>
</evidence>